<comment type="similarity">
    <text evidence="1 7">Belongs to the RecO family.</text>
</comment>
<feature type="domain" description="DNA replication/recombination mediator RecO N-terminal" evidence="8">
    <location>
        <begin position="9"/>
        <end position="80"/>
    </location>
</feature>
<keyword evidence="5 7" id="KW-0234">DNA repair</keyword>
<evidence type="ECO:0000256" key="4">
    <source>
        <dbReference type="ARBA" id="ARBA00023172"/>
    </source>
</evidence>
<dbReference type="PANTHER" id="PTHR33991:SF1">
    <property type="entry name" value="DNA REPAIR PROTEIN RECO"/>
    <property type="match status" value="1"/>
</dbReference>
<dbReference type="InterPro" id="IPR042242">
    <property type="entry name" value="RecO_C"/>
</dbReference>
<evidence type="ECO:0000256" key="1">
    <source>
        <dbReference type="ARBA" id="ARBA00007452"/>
    </source>
</evidence>
<dbReference type="PANTHER" id="PTHR33991">
    <property type="entry name" value="DNA REPAIR PROTEIN RECO"/>
    <property type="match status" value="1"/>
</dbReference>
<evidence type="ECO:0000256" key="5">
    <source>
        <dbReference type="ARBA" id="ARBA00023204"/>
    </source>
</evidence>
<comment type="caution">
    <text evidence="9">The sequence shown here is derived from an EMBL/GenBank/DDBJ whole genome shotgun (WGS) entry which is preliminary data.</text>
</comment>
<dbReference type="SUPFAM" id="SSF50249">
    <property type="entry name" value="Nucleic acid-binding proteins"/>
    <property type="match status" value="1"/>
</dbReference>
<evidence type="ECO:0000259" key="8">
    <source>
        <dbReference type="Pfam" id="PF11967"/>
    </source>
</evidence>
<keyword evidence="10" id="KW-1185">Reference proteome</keyword>
<keyword evidence="3 7" id="KW-0227">DNA damage</keyword>
<dbReference type="Pfam" id="PF11967">
    <property type="entry name" value="RecO_N"/>
    <property type="match status" value="1"/>
</dbReference>
<dbReference type="HAMAP" id="MF_00201">
    <property type="entry name" value="RecO"/>
    <property type="match status" value="1"/>
</dbReference>
<comment type="function">
    <text evidence="7">Involved in DNA repair and RecF pathway recombination.</text>
</comment>
<dbReference type="InterPro" id="IPR003717">
    <property type="entry name" value="RecO"/>
</dbReference>
<reference evidence="9 10" key="1">
    <citation type="submission" date="2019-07" db="EMBL/GenBank/DDBJ databases">
        <title>Whole genome shotgun sequence of Acetobacter oeni NBRC 105207.</title>
        <authorList>
            <person name="Hosoyama A."/>
            <person name="Uohara A."/>
            <person name="Ohji S."/>
            <person name="Ichikawa N."/>
        </authorList>
    </citation>
    <scope>NUCLEOTIDE SEQUENCE [LARGE SCALE GENOMIC DNA]</scope>
    <source>
        <strain evidence="9 10">NBRC 105207</strain>
    </source>
</reference>
<dbReference type="InterPro" id="IPR037278">
    <property type="entry name" value="ARFGAP/RecO"/>
</dbReference>
<evidence type="ECO:0000313" key="9">
    <source>
        <dbReference type="EMBL" id="GEN62028.1"/>
    </source>
</evidence>
<evidence type="ECO:0000256" key="3">
    <source>
        <dbReference type="ARBA" id="ARBA00022763"/>
    </source>
</evidence>
<accession>A0A511XGH5</accession>
<evidence type="ECO:0000256" key="6">
    <source>
        <dbReference type="ARBA" id="ARBA00033409"/>
    </source>
</evidence>
<evidence type="ECO:0000313" key="10">
    <source>
        <dbReference type="Proteomes" id="UP000321746"/>
    </source>
</evidence>
<name>A0A511XGH5_9PROT</name>
<proteinExistence type="inferred from homology"/>
<sequence length="274" mass="29177">MTKGGASLNWEAPALVLSASLFGEANALVHLFTAEHGVAHGLVRGGMGRRNAATWQPGNVVQARWNARLAEQLGTVSGEMLQANAARALGSRLSLACLSSICAVADAALPESEVYSGLFDDTVRVLSAIGMGNESDQNGPAELATLIRWEMVLLQDLGFSLDLTKCAVTGTRTELAYVSPRSGRAVSRKGAGEWISRLLPLPAFLLNSDDTGTPSERDDGLRLTGHFLTRDVFGPLHRPLPAARIRLADIVRSLFSPAEREKFSDSGQESGNPT</sequence>
<keyword evidence="4 7" id="KW-0233">DNA recombination</keyword>
<dbReference type="Proteomes" id="UP000321746">
    <property type="component" value="Unassembled WGS sequence"/>
</dbReference>
<dbReference type="Pfam" id="PF02565">
    <property type="entry name" value="RecO_C"/>
    <property type="match status" value="1"/>
</dbReference>
<protein>
    <recommendedName>
        <fullName evidence="2 7">DNA repair protein RecO</fullName>
    </recommendedName>
    <alternativeName>
        <fullName evidence="6 7">Recombination protein O</fullName>
    </alternativeName>
</protein>
<dbReference type="InterPro" id="IPR022572">
    <property type="entry name" value="DNA_rep/recomb_RecO_N"/>
</dbReference>
<dbReference type="GO" id="GO:0006310">
    <property type="term" value="P:DNA recombination"/>
    <property type="evidence" value="ECO:0007669"/>
    <property type="project" value="UniProtKB-UniRule"/>
</dbReference>
<dbReference type="SUPFAM" id="SSF57863">
    <property type="entry name" value="ArfGap/RecO-like zinc finger"/>
    <property type="match status" value="1"/>
</dbReference>
<dbReference type="Gene3D" id="1.20.1440.120">
    <property type="entry name" value="Recombination protein O, C-terminal domain"/>
    <property type="match status" value="1"/>
</dbReference>
<dbReference type="InterPro" id="IPR012340">
    <property type="entry name" value="NA-bd_OB-fold"/>
</dbReference>
<evidence type="ECO:0000256" key="2">
    <source>
        <dbReference type="ARBA" id="ARBA00021310"/>
    </source>
</evidence>
<evidence type="ECO:0000256" key="7">
    <source>
        <dbReference type="HAMAP-Rule" id="MF_00201"/>
    </source>
</evidence>
<dbReference type="EMBL" id="BJYG01000002">
    <property type="protein sequence ID" value="GEN62028.1"/>
    <property type="molecule type" value="Genomic_DNA"/>
</dbReference>
<dbReference type="GO" id="GO:0006302">
    <property type="term" value="P:double-strand break repair"/>
    <property type="evidence" value="ECO:0007669"/>
    <property type="project" value="TreeGrafter"/>
</dbReference>
<dbReference type="GO" id="GO:0043590">
    <property type="term" value="C:bacterial nucleoid"/>
    <property type="evidence" value="ECO:0007669"/>
    <property type="project" value="TreeGrafter"/>
</dbReference>
<dbReference type="AlphaFoldDB" id="A0A511XGH5"/>
<dbReference type="NCBIfam" id="TIGR00613">
    <property type="entry name" value="reco"/>
    <property type="match status" value="1"/>
</dbReference>
<organism evidence="9 10">
    <name type="scientific">Acetobacter oeni</name>
    <dbReference type="NCBI Taxonomy" id="304077"/>
    <lineage>
        <taxon>Bacteria</taxon>
        <taxon>Pseudomonadati</taxon>
        <taxon>Pseudomonadota</taxon>
        <taxon>Alphaproteobacteria</taxon>
        <taxon>Acetobacterales</taxon>
        <taxon>Acetobacteraceae</taxon>
        <taxon>Acetobacter</taxon>
    </lineage>
</organism>
<gene>
    <name evidence="7 9" type="primary">recO</name>
    <name evidence="9" type="ORF">AOE01nite_02520</name>
</gene>